<dbReference type="OrthoDB" id="3297019at2"/>
<keyword evidence="3" id="KW-1185">Reference proteome</keyword>
<proteinExistence type="predicted"/>
<dbReference type="AlphaFoldDB" id="A0A1H7AEB6"/>
<sequence length="204" mass="21306">MTWARLHLRARRVPLALAVAAATIALVWVPWRAFAEPGSSNLRLANLTMMLAVVAFSATLSGADDAIERTASLNWPVHRAGLLLLAAIAIIGMLLLTTVTDARIAEPGLILRNTAGLLGLTALGAALLGAARSWIAPLTWALITTLPVVEPSTAVGTQVAGWLIQPTSSSVATVFAAGLAVAGTLAYCRYGCPRRLLTETAPDH</sequence>
<protein>
    <submittedName>
        <fullName evidence="2">Uncharacterized protein</fullName>
    </submittedName>
</protein>
<evidence type="ECO:0000313" key="2">
    <source>
        <dbReference type="EMBL" id="SEJ59355.1"/>
    </source>
</evidence>
<dbReference type="RefSeq" id="WP_092380801.1">
    <property type="nucleotide sequence ID" value="NZ_BOPI01000011.1"/>
</dbReference>
<keyword evidence="1" id="KW-0812">Transmembrane</keyword>
<keyword evidence="1" id="KW-0472">Membrane</keyword>
<feature type="transmembrane region" description="Helical" evidence="1">
    <location>
        <begin position="79"/>
        <end position="97"/>
    </location>
</feature>
<evidence type="ECO:0000256" key="1">
    <source>
        <dbReference type="SAM" id="Phobius"/>
    </source>
</evidence>
<feature type="transmembrane region" description="Helical" evidence="1">
    <location>
        <begin position="45"/>
        <end position="67"/>
    </location>
</feature>
<keyword evidence="1" id="KW-1133">Transmembrane helix</keyword>
<reference evidence="3" key="1">
    <citation type="submission" date="2016-10" db="EMBL/GenBank/DDBJ databases">
        <authorList>
            <person name="Varghese N."/>
            <person name="Submissions S."/>
        </authorList>
    </citation>
    <scope>NUCLEOTIDE SEQUENCE [LARGE SCALE GENOMIC DNA]</scope>
    <source>
        <strain evidence="3">CGMCC 4.7038</strain>
    </source>
</reference>
<organism evidence="2 3">
    <name type="scientific">Micromonospora phaseoli</name>
    <dbReference type="NCBI Taxonomy" id="1144548"/>
    <lineage>
        <taxon>Bacteria</taxon>
        <taxon>Bacillati</taxon>
        <taxon>Actinomycetota</taxon>
        <taxon>Actinomycetes</taxon>
        <taxon>Micromonosporales</taxon>
        <taxon>Micromonosporaceae</taxon>
        <taxon>Micromonospora</taxon>
    </lineage>
</organism>
<dbReference type="Proteomes" id="UP000198707">
    <property type="component" value="Unassembled WGS sequence"/>
</dbReference>
<accession>A0A1H7AEB6</accession>
<evidence type="ECO:0000313" key="3">
    <source>
        <dbReference type="Proteomes" id="UP000198707"/>
    </source>
</evidence>
<dbReference type="EMBL" id="FNYV01000005">
    <property type="protein sequence ID" value="SEJ59355.1"/>
    <property type="molecule type" value="Genomic_DNA"/>
</dbReference>
<feature type="transmembrane region" description="Helical" evidence="1">
    <location>
        <begin position="109"/>
        <end position="128"/>
    </location>
</feature>
<feature type="transmembrane region" description="Helical" evidence="1">
    <location>
        <begin position="140"/>
        <end position="164"/>
    </location>
</feature>
<name>A0A1H7AEB6_9ACTN</name>
<gene>
    <name evidence="2" type="ORF">SAMN05443287_105406</name>
</gene>
<dbReference type="STRING" id="1144548.SAMN05443287_105406"/>
<feature type="transmembrane region" description="Helical" evidence="1">
    <location>
        <begin position="170"/>
        <end position="188"/>
    </location>
</feature>